<gene>
    <name evidence="2" type="ORF">F511_07521</name>
</gene>
<proteinExistence type="predicted"/>
<organism evidence="2 3">
    <name type="scientific">Dorcoceras hygrometricum</name>
    <dbReference type="NCBI Taxonomy" id="472368"/>
    <lineage>
        <taxon>Eukaryota</taxon>
        <taxon>Viridiplantae</taxon>
        <taxon>Streptophyta</taxon>
        <taxon>Embryophyta</taxon>
        <taxon>Tracheophyta</taxon>
        <taxon>Spermatophyta</taxon>
        <taxon>Magnoliopsida</taxon>
        <taxon>eudicotyledons</taxon>
        <taxon>Gunneridae</taxon>
        <taxon>Pentapetalae</taxon>
        <taxon>asterids</taxon>
        <taxon>lamiids</taxon>
        <taxon>Lamiales</taxon>
        <taxon>Gesneriaceae</taxon>
        <taxon>Didymocarpoideae</taxon>
        <taxon>Trichosporeae</taxon>
        <taxon>Loxocarpinae</taxon>
        <taxon>Dorcoceras</taxon>
    </lineage>
</organism>
<dbReference type="Proteomes" id="UP000250235">
    <property type="component" value="Unassembled WGS sequence"/>
</dbReference>
<name>A0A2Z7B3K0_9LAMI</name>
<accession>A0A2Z7B3K0</accession>
<feature type="coiled-coil region" evidence="1">
    <location>
        <begin position="68"/>
        <end position="106"/>
    </location>
</feature>
<evidence type="ECO:0000313" key="3">
    <source>
        <dbReference type="Proteomes" id="UP000250235"/>
    </source>
</evidence>
<sequence length="143" mass="16465">MSLTVWPAHVIRPIRNQCSPDNTLPRLIITSAREVARSSRRSLDEMMVQHDKLMMELEDVRGVSDVEKRSLTDKLATSEASVTRLQEEMKKMKEELEATWEKEERRFPQVFRAEHPASFLSVLKALEDLPEEGEVESSSSPKK</sequence>
<keyword evidence="1" id="KW-0175">Coiled coil</keyword>
<evidence type="ECO:0000313" key="2">
    <source>
        <dbReference type="EMBL" id="KZV28961.1"/>
    </source>
</evidence>
<protein>
    <submittedName>
        <fullName evidence="2">Uncharacterized protein</fullName>
    </submittedName>
</protein>
<keyword evidence="3" id="KW-1185">Reference proteome</keyword>
<evidence type="ECO:0000256" key="1">
    <source>
        <dbReference type="SAM" id="Coils"/>
    </source>
</evidence>
<reference evidence="2 3" key="1">
    <citation type="journal article" date="2015" name="Proc. Natl. Acad. Sci. U.S.A.">
        <title>The resurrection genome of Boea hygrometrica: A blueprint for survival of dehydration.</title>
        <authorList>
            <person name="Xiao L."/>
            <person name="Yang G."/>
            <person name="Zhang L."/>
            <person name="Yang X."/>
            <person name="Zhao S."/>
            <person name="Ji Z."/>
            <person name="Zhou Q."/>
            <person name="Hu M."/>
            <person name="Wang Y."/>
            <person name="Chen M."/>
            <person name="Xu Y."/>
            <person name="Jin H."/>
            <person name="Xiao X."/>
            <person name="Hu G."/>
            <person name="Bao F."/>
            <person name="Hu Y."/>
            <person name="Wan P."/>
            <person name="Li L."/>
            <person name="Deng X."/>
            <person name="Kuang T."/>
            <person name="Xiang C."/>
            <person name="Zhu J.K."/>
            <person name="Oliver M.J."/>
            <person name="He Y."/>
        </authorList>
    </citation>
    <scope>NUCLEOTIDE SEQUENCE [LARGE SCALE GENOMIC DNA]</scope>
    <source>
        <strain evidence="3">cv. XS01</strain>
    </source>
</reference>
<dbReference type="AlphaFoldDB" id="A0A2Z7B3K0"/>
<dbReference type="EMBL" id="KV009946">
    <property type="protein sequence ID" value="KZV28961.1"/>
    <property type="molecule type" value="Genomic_DNA"/>
</dbReference>